<gene>
    <name evidence="1" type="ORF">BGC07_15590</name>
</gene>
<accession>A0ABX2ZYR4</accession>
<dbReference type="Proteomes" id="UP000094329">
    <property type="component" value="Unassembled WGS sequence"/>
</dbReference>
<sequence length="105" mass="12231">MQKEVANKTLGSYLRKIDVLCDELKLSYQVERDNKAYAVNLFKSYEDAMDVLTGDTLHEAMFNAITFLGDKKEQLMEKIISNEEAEECNDQAEMIKNYKEPEYTF</sequence>
<organism evidence="1 2">
    <name type="scientific">Piscirickettsia litoralis</name>
    <dbReference type="NCBI Taxonomy" id="1891921"/>
    <lineage>
        <taxon>Bacteria</taxon>
        <taxon>Pseudomonadati</taxon>
        <taxon>Pseudomonadota</taxon>
        <taxon>Gammaproteobacteria</taxon>
        <taxon>Thiotrichales</taxon>
        <taxon>Piscirickettsiaceae</taxon>
        <taxon>Piscirickettsia</taxon>
    </lineage>
</organism>
<reference evidence="1 2" key="1">
    <citation type="submission" date="2016-08" db="EMBL/GenBank/DDBJ databases">
        <title>Draft genome sequence of Candidatus Piscirickettsia litoralis, from seawater.</title>
        <authorList>
            <person name="Wan X."/>
            <person name="Lee A.J."/>
            <person name="Hou S."/>
            <person name="Donachie S.P."/>
        </authorList>
    </citation>
    <scope>NUCLEOTIDE SEQUENCE [LARGE SCALE GENOMIC DNA]</scope>
    <source>
        <strain evidence="1 2">Y2</strain>
    </source>
</reference>
<dbReference type="RefSeq" id="WP_069313994.1">
    <property type="nucleotide sequence ID" value="NZ_MDTU01000002.1"/>
</dbReference>
<proteinExistence type="predicted"/>
<evidence type="ECO:0000313" key="1">
    <source>
        <dbReference type="EMBL" id="ODN41529.1"/>
    </source>
</evidence>
<keyword evidence="2" id="KW-1185">Reference proteome</keyword>
<dbReference type="EMBL" id="MDTU01000002">
    <property type="protein sequence ID" value="ODN41529.1"/>
    <property type="molecule type" value="Genomic_DNA"/>
</dbReference>
<protein>
    <submittedName>
        <fullName evidence="1">Uncharacterized protein</fullName>
    </submittedName>
</protein>
<name>A0ABX2ZYR4_9GAMM</name>
<evidence type="ECO:0000313" key="2">
    <source>
        <dbReference type="Proteomes" id="UP000094329"/>
    </source>
</evidence>
<comment type="caution">
    <text evidence="1">The sequence shown here is derived from an EMBL/GenBank/DDBJ whole genome shotgun (WGS) entry which is preliminary data.</text>
</comment>